<dbReference type="PANTHER" id="PTHR47955">
    <property type="entry name" value="CYTOCHROME P450 FAMILY 71 PROTEIN"/>
    <property type="match status" value="1"/>
</dbReference>
<dbReference type="Proteomes" id="UP000298416">
    <property type="component" value="Unassembled WGS sequence"/>
</dbReference>
<keyword evidence="10" id="KW-0812">Transmembrane</keyword>
<sequence>MVSLSHLWAVLLSTSLFLFFLHKWRRSNSPEPRRRLPLSPPKLPLIGNLHQLSSAQHRSLQSLSHRYGPLMLLHFGKVLVLIASSAEAAREIMKNHDLIFSNRPQLSIASRLFYNTRTKRVQSYCRVREEETSLMVDKIRKLGASSKPVNLSDVMASLTNDVIHRVVLGKKYGSGSDFKETFAEFDGLDERVERAAKKMDRFLEVVIEEHRVRERREGDGVELDFVDILLDFQRENASRSPIEDDTIKAVVLEFRPERFLRMRIDFRGQHFDLTSFGAGRRGCPGITFTVVVDELALAKLVHNFDFRLPNGAKMELNKFDFVIDGIYKKPFAICFSSHISLSKPKMVSLSHFLVMLISTCFFLFFLHKWRRSHSPKPRTRLPPSPPKFPLIGNLHQLSSVPHRSLQSLSLRYGPLMLLHFGEVPVLIASSAEAAREIMKNQDLIFSNRPQLSIASRLFYNNRDVSFAPYGEYWRQIRSICVLHLLSNKRVQSYRGVREEETSLMVDKIRRLCASSKTVNLSDVMTSLTNDVICRVALGKKYGLGSDFKEAFAEFGVLLGILPLWEYIPWLRWMRRFDGLDKRADRAATKMDGFLETVIQEHRVRERREGDGGELDFVDILLDFQRENGSRTPVEDETIKAIVLDMFAAGTDTTYTALEWAMTELIRNPEIMKTLQNEVREVAGNKDEIDEQDLEKMSYLKAVMKESLRLHPPVPLLVPRELTQDTTVLGYDIASRTRVMTNVWAISRDPSLWKYPEEFRPERFLGMDIDFRGLHFELTPFGAGRRGCPGITFAVAVDELALAKLVHKFNFRLPNGAKMEELNVSESNGITIHKKCPLLVVATSHVF</sequence>
<feature type="transmembrane region" description="Helical" evidence="10">
    <location>
        <begin position="346"/>
        <end position="366"/>
    </location>
</feature>
<gene>
    <name evidence="11" type="ORF">SASPL_153567</name>
</gene>
<dbReference type="CDD" id="cd11072">
    <property type="entry name" value="CYP71-like"/>
    <property type="match status" value="1"/>
</dbReference>
<dbReference type="SUPFAM" id="SSF48264">
    <property type="entry name" value="Cytochrome P450"/>
    <property type="match status" value="2"/>
</dbReference>
<evidence type="ECO:0000256" key="10">
    <source>
        <dbReference type="SAM" id="Phobius"/>
    </source>
</evidence>
<evidence type="ECO:0000256" key="6">
    <source>
        <dbReference type="ARBA" id="ARBA00023002"/>
    </source>
</evidence>
<keyword evidence="6" id="KW-0560">Oxidoreductase</keyword>
<dbReference type="GO" id="GO:0016020">
    <property type="term" value="C:membrane"/>
    <property type="evidence" value="ECO:0007669"/>
    <property type="project" value="UniProtKB-SubCell"/>
</dbReference>
<comment type="caution">
    <text evidence="11">The sequence shown here is derived from an EMBL/GenBank/DDBJ whole genome shotgun (WGS) entry which is preliminary data.</text>
</comment>
<evidence type="ECO:0000256" key="2">
    <source>
        <dbReference type="ARBA" id="ARBA00004167"/>
    </source>
</evidence>
<keyword evidence="7 9" id="KW-0408">Iron</keyword>
<comment type="similarity">
    <text evidence="3">Belongs to the cytochrome P450 family.</text>
</comment>
<evidence type="ECO:0000256" key="4">
    <source>
        <dbReference type="ARBA" id="ARBA00022617"/>
    </source>
</evidence>
<dbReference type="InterPro" id="IPR017972">
    <property type="entry name" value="Cyt_P450_CS"/>
</dbReference>
<keyword evidence="8" id="KW-0503">Monooxygenase</keyword>
<organism evidence="11">
    <name type="scientific">Salvia splendens</name>
    <name type="common">Scarlet sage</name>
    <dbReference type="NCBI Taxonomy" id="180675"/>
    <lineage>
        <taxon>Eukaryota</taxon>
        <taxon>Viridiplantae</taxon>
        <taxon>Streptophyta</taxon>
        <taxon>Embryophyta</taxon>
        <taxon>Tracheophyta</taxon>
        <taxon>Spermatophyta</taxon>
        <taxon>Magnoliopsida</taxon>
        <taxon>eudicotyledons</taxon>
        <taxon>Gunneridae</taxon>
        <taxon>Pentapetalae</taxon>
        <taxon>asterids</taxon>
        <taxon>lamiids</taxon>
        <taxon>Lamiales</taxon>
        <taxon>Lamiaceae</taxon>
        <taxon>Nepetoideae</taxon>
        <taxon>Mentheae</taxon>
        <taxon>Salviinae</taxon>
        <taxon>Salvia</taxon>
        <taxon>Salvia subgen. Calosphace</taxon>
        <taxon>core Calosphace</taxon>
    </lineage>
</organism>
<dbReference type="InterPro" id="IPR001128">
    <property type="entry name" value="Cyt_P450"/>
</dbReference>
<reference evidence="11" key="1">
    <citation type="submission" date="2018-01" db="EMBL/GenBank/DDBJ databases">
        <authorList>
            <person name="Mao J.F."/>
        </authorList>
    </citation>
    <scope>NUCLEOTIDE SEQUENCE</scope>
    <source>
        <strain evidence="11">Huo1</strain>
        <tissue evidence="11">Leaf</tissue>
    </source>
</reference>
<evidence type="ECO:0000256" key="8">
    <source>
        <dbReference type="ARBA" id="ARBA00023033"/>
    </source>
</evidence>
<dbReference type="InterPro" id="IPR036396">
    <property type="entry name" value="Cyt_P450_sf"/>
</dbReference>
<evidence type="ECO:0000313" key="12">
    <source>
        <dbReference type="Proteomes" id="UP000298416"/>
    </source>
</evidence>
<evidence type="ECO:0000256" key="3">
    <source>
        <dbReference type="ARBA" id="ARBA00010617"/>
    </source>
</evidence>
<protein>
    <submittedName>
        <fullName evidence="11">Uncharacterized protein</fullName>
    </submittedName>
</protein>
<proteinExistence type="inferred from homology"/>
<feature type="transmembrane region" description="Helical" evidence="10">
    <location>
        <begin position="6"/>
        <end position="24"/>
    </location>
</feature>
<evidence type="ECO:0000256" key="1">
    <source>
        <dbReference type="ARBA" id="ARBA00001971"/>
    </source>
</evidence>
<dbReference type="GO" id="GO:0016114">
    <property type="term" value="P:terpenoid biosynthetic process"/>
    <property type="evidence" value="ECO:0007669"/>
    <property type="project" value="UniProtKB-ARBA"/>
</dbReference>
<comment type="cofactor">
    <cofactor evidence="1 9">
        <name>heme</name>
        <dbReference type="ChEBI" id="CHEBI:30413"/>
    </cofactor>
</comment>
<feature type="binding site" description="axial binding residue" evidence="9">
    <location>
        <position position="787"/>
    </location>
    <ligand>
        <name>heme</name>
        <dbReference type="ChEBI" id="CHEBI:30413"/>
    </ligand>
    <ligandPart>
        <name>Fe</name>
        <dbReference type="ChEBI" id="CHEBI:18248"/>
    </ligandPart>
</feature>
<dbReference type="FunFam" id="1.10.630.10:FF:000011">
    <property type="entry name" value="Cytochrome P450 83B1"/>
    <property type="match status" value="1"/>
</dbReference>
<evidence type="ECO:0000256" key="7">
    <source>
        <dbReference type="ARBA" id="ARBA00023004"/>
    </source>
</evidence>
<dbReference type="GO" id="GO:0016712">
    <property type="term" value="F:oxidoreductase activity, acting on paired donors, with incorporation or reduction of molecular oxygen, reduced flavin or flavoprotein as one donor, and incorporation of one atom of oxygen"/>
    <property type="evidence" value="ECO:0007669"/>
    <property type="project" value="UniProtKB-ARBA"/>
</dbReference>
<keyword evidence="12" id="KW-1185">Reference proteome</keyword>
<dbReference type="Pfam" id="PF00067">
    <property type="entry name" value="p450"/>
    <property type="match status" value="3"/>
</dbReference>
<dbReference type="PANTHER" id="PTHR47955:SF15">
    <property type="entry name" value="CYTOCHROME P450 71A2-LIKE"/>
    <property type="match status" value="1"/>
</dbReference>
<dbReference type="PRINTS" id="PR00385">
    <property type="entry name" value="P450"/>
</dbReference>
<keyword evidence="5 9" id="KW-0479">Metal-binding</keyword>
<comment type="subcellular location">
    <subcellularLocation>
        <location evidence="2">Membrane</location>
        <topology evidence="2">Single-pass membrane protein</topology>
    </subcellularLocation>
</comment>
<evidence type="ECO:0000313" key="11">
    <source>
        <dbReference type="EMBL" id="KAG6384749.1"/>
    </source>
</evidence>
<dbReference type="GO" id="GO:0020037">
    <property type="term" value="F:heme binding"/>
    <property type="evidence" value="ECO:0007669"/>
    <property type="project" value="InterPro"/>
</dbReference>
<dbReference type="Gene3D" id="1.10.630.10">
    <property type="entry name" value="Cytochrome P450"/>
    <property type="match status" value="3"/>
</dbReference>
<dbReference type="InterPro" id="IPR002401">
    <property type="entry name" value="Cyt_P450_E_grp-I"/>
</dbReference>
<dbReference type="AlphaFoldDB" id="A0A8X8YYB8"/>
<evidence type="ECO:0000256" key="9">
    <source>
        <dbReference type="PIRSR" id="PIRSR602401-1"/>
    </source>
</evidence>
<dbReference type="EMBL" id="PNBA02000022">
    <property type="protein sequence ID" value="KAG6384749.1"/>
    <property type="molecule type" value="Genomic_DNA"/>
</dbReference>
<dbReference type="PROSITE" id="PS00086">
    <property type="entry name" value="CYTOCHROME_P450"/>
    <property type="match status" value="2"/>
</dbReference>
<dbReference type="PRINTS" id="PR00463">
    <property type="entry name" value="EP450I"/>
</dbReference>
<accession>A0A8X8YYB8</accession>
<keyword evidence="10" id="KW-0472">Membrane</keyword>
<reference evidence="11" key="2">
    <citation type="submission" date="2020-08" db="EMBL/GenBank/DDBJ databases">
        <title>Plant Genome Project.</title>
        <authorList>
            <person name="Zhang R.-G."/>
        </authorList>
    </citation>
    <scope>NUCLEOTIDE SEQUENCE</scope>
    <source>
        <strain evidence="11">Huo1</strain>
        <tissue evidence="11">Leaf</tissue>
    </source>
</reference>
<name>A0A8X8YYB8_SALSN</name>
<evidence type="ECO:0000256" key="5">
    <source>
        <dbReference type="ARBA" id="ARBA00022723"/>
    </source>
</evidence>
<dbReference type="GO" id="GO:0005506">
    <property type="term" value="F:iron ion binding"/>
    <property type="evidence" value="ECO:0007669"/>
    <property type="project" value="InterPro"/>
</dbReference>
<keyword evidence="10" id="KW-1133">Transmembrane helix</keyword>
<keyword evidence="4 9" id="KW-0349">Heme</keyword>